<sequence length="232" mass="26187">MPQRDFLNVPSATWQWLGPLKSLFLIIIIALWGYFLEKCGEQTNDTQELQQLMGLGSFIVTIAFSILIESTFSHIFAYIQGFFLCSKQGIPLRAIIIGGNPLRVSIECFYLLKQKSINRYQLISYLSILAIYILSFGIGTYAVSNLGTPYIVNTTSFNWIQAPTTITEELNSSMLNIFASENSLLPYSFVQFNSLSSWVEKTKTDITEIAFMPFTIAQKQGQNLTKNDPVTN</sequence>
<evidence type="ECO:0000313" key="3">
    <source>
        <dbReference type="Proteomes" id="UP000789901"/>
    </source>
</evidence>
<organism evidence="2 3">
    <name type="scientific">Gigaspora margarita</name>
    <dbReference type="NCBI Taxonomy" id="4874"/>
    <lineage>
        <taxon>Eukaryota</taxon>
        <taxon>Fungi</taxon>
        <taxon>Fungi incertae sedis</taxon>
        <taxon>Mucoromycota</taxon>
        <taxon>Glomeromycotina</taxon>
        <taxon>Glomeromycetes</taxon>
        <taxon>Diversisporales</taxon>
        <taxon>Gigasporaceae</taxon>
        <taxon>Gigaspora</taxon>
    </lineage>
</organism>
<evidence type="ECO:0000256" key="1">
    <source>
        <dbReference type="SAM" id="Phobius"/>
    </source>
</evidence>
<evidence type="ECO:0000313" key="2">
    <source>
        <dbReference type="EMBL" id="CAG8546016.1"/>
    </source>
</evidence>
<keyword evidence="3" id="KW-1185">Reference proteome</keyword>
<gene>
    <name evidence="2" type="ORF">GMARGA_LOCUS4320</name>
</gene>
<proteinExistence type="predicted"/>
<dbReference type="Proteomes" id="UP000789901">
    <property type="component" value="Unassembled WGS sequence"/>
</dbReference>
<accession>A0ABN7U9Y3</accession>
<feature type="transmembrane region" description="Helical" evidence="1">
    <location>
        <begin position="55"/>
        <end position="79"/>
    </location>
</feature>
<feature type="transmembrane region" description="Helical" evidence="1">
    <location>
        <begin position="12"/>
        <end position="35"/>
    </location>
</feature>
<keyword evidence="1" id="KW-0812">Transmembrane</keyword>
<comment type="caution">
    <text evidence="2">The sequence shown here is derived from an EMBL/GenBank/DDBJ whole genome shotgun (WGS) entry which is preliminary data.</text>
</comment>
<feature type="transmembrane region" description="Helical" evidence="1">
    <location>
        <begin position="122"/>
        <end position="143"/>
    </location>
</feature>
<keyword evidence="1" id="KW-0472">Membrane</keyword>
<name>A0ABN7U9Y3_GIGMA</name>
<keyword evidence="1" id="KW-1133">Transmembrane helix</keyword>
<reference evidence="2 3" key="1">
    <citation type="submission" date="2021-06" db="EMBL/GenBank/DDBJ databases">
        <authorList>
            <person name="Kallberg Y."/>
            <person name="Tangrot J."/>
            <person name="Rosling A."/>
        </authorList>
    </citation>
    <scope>NUCLEOTIDE SEQUENCE [LARGE SCALE GENOMIC DNA]</scope>
    <source>
        <strain evidence="2 3">120-4 pot B 10/14</strain>
    </source>
</reference>
<protein>
    <submittedName>
        <fullName evidence="2">3634_t:CDS:1</fullName>
    </submittedName>
</protein>
<dbReference type="EMBL" id="CAJVQB010001686">
    <property type="protein sequence ID" value="CAG8546016.1"/>
    <property type="molecule type" value="Genomic_DNA"/>
</dbReference>